<dbReference type="GO" id="GO:0042542">
    <property type="term" value="P:response to hydrogen peroxide"/>
    <property type="evidence" value="ECO:0007669"/>
    <property type="project" value="UniProtKB-ARBA"/>
</dbReference>
<dbReference type="Pfam" id="PF02135">
    <property type="entry name" value="zf-TAZ"/>
    <property type="match status" value="1"/>
</dbReference>
<dbReference type="Gene3D" id="3.30.710.10">
    <property type="entry name" value="Potassium Channel Kv1.1, Chain A"/>
    <property type="match status" value="1"/>
</dbReference>
<comment type="pathway">
    <text evidence="1">Protein modification; protein ubiquitination.</text>
</comment>
<keyword evidence="2" id="KW-0479">Metal-binding</keyword>
<keyword evidence="5" id="KW-0862">Zinc</keyword>
<evidence type="ECO:0000256" key="3">
    <source>
        <dbReference type="ARBA" id="ARBA00022771"/>
    </source>
</evidence>
<dbReference type="GO" id="GO:0009751">
    <property type="term" value="P:response to salicylic acid"/>
    <property type="evidence" value="ECO:0007669"/>
    <property type="project" value="UniProtKB-ARBA"/>
</dbReference>
<evidence type="ECO:0000313" key="7">
    <source>
        <dbReference type="EMBL" id="TVU36106.1"/>
    </source>
</evidence>
<dbReference type="GO" id="GO:0008270">
    <property type="term" value="F:zinc ion binding"/>
    <property type="evidence" value="ECO:0007669"/>
    <property type="project" value="UniProtKB-KW"/>
</dbReference>
<dbReference type="Gene3D" id="1.25.40.420">
    <property type="match status" value="1"/>
</dbReference>
<evidence type="ECO:0000256" key="1">
    <source>
        <dbReference type="ARBA" id="ARBA00004906"/>
    </source>
</evidence>
<dbReference type="PANTHER" id="PTHR46287:SF4">
    <property type="entry name" value="BTB_POZ AND TAZ DOMAIN-CONTAINING PROTEIN 2"/>
    <property type="match status" value="1"/>
</dbReference>
<feature type="domain" description="BTB" evidence="6">
    <location>
        <begin position="18"/>
        <end position="88"/>
    </location>
</feature>
<dbReference type="OrthoDB" id="6359816at2759"/>
<dbReference type="Proteomes" id="UP000324897">
    <property type="component" value="Unassembled WGS sequence"/>
</dbReference>
<dbReference type="FunFam" id="1.25.40.420:FF:000012">
    <property type="entry name" value="BTB/POZ and TAZ domain-containing protein 2"/>
    <property type="match status" value="1"/>
</dbReference>
<dbReference type="SUPFAM" id="SSF54695">
    <property type="entry name" value="POZ domain"/>
    <property type="match status" value="1"/>
</dbReference>
<proteinExistence type="predicted"/>
<gene>
    <name evidence="7" type="ORF">EJB05_18022</name>
</gene>
<evidence type="ECO:0000256" key="2">
    <source>
        <dbReference type="ARBA" id="ARBA00022723"/>
    </source>
</evidence>
<dbReference type="InterPro" id="IPR035898">
    <property type="entry name" value="TAZ_dom_sf"/>
</dbReference>
<dbReference type="InterPro" id="IPR000210">
    <property type="entry name" value="BTB/POZ_dom"/>
</dbReference>
<keyword evidence="8" id="KW-1185">Reference proteome</keyword>
<dbReference type="SMART" id="SM00225">
    <property type="entry name" value="BTB"/>
    <property type="match status" value="1"/>
</dbReference>
<dbReference type="InterPro" id="IPR011333">
    <property type="entry name" value="SKP1/BTB/POZ_sf"/>
</dbReference>
<dbReference type="GO" id="GO:0009725">
    <property type="term" value="P:response to hormone"/>
    <property type="evidence" value="ECO:0007669"/>
    <property type="project" value="UniProtKB-ARBA"/>
</dbReference>
<dbReference type="Gramene" id="TVU36106">
    <property type="protein sequence ID" value="TVU36106"/>
    <property type="gene ID" value="EJB05_18022"/>
</dbReference>
<keyword evidence="3" id="KW-0863">Zinc-finger</keyword>
<organism evidence="7 8">
    <name type="scientific">Eragrostis curvula</name>
    <name type="common">weeping love grass</name>
    <dbReference type="NCBI Taxonomy" id="38414"/>
    <lineage>
        <taxon>Eukaryota</taxon>
        <taxon>Viridiplantae</taxon>
        <taxon>Streptophyta</taxon>
        <taxon>Embryophyta</taxon>
        <taxon>Tracheophyta</taxon>
        <taxon>Spermatophyta</taxon>
        <taxon>Magnoliopsida</taxon>
        <taxon>Liliopsida</taxon>
        <taxon>Poales</taxon>
        <taxon>Poaceae</taxon>
        <taxon>PACMAD clade</taxon>
        <taxon>Chloridoideae</taxon>
        <taxon>Eragrostideae</taxon>
        <taxon>Eragrostidinae</taxon>
        <taxon>Eragrostis</taxon>
    </lineage>
</organism>
<accession>A0A5J9VKX5</accession>
<dbReference type="GO" id="GO:0006355">
    <property type="term" value="P:regulation of DNA-templated transcription"/>
    <property type="evidence" value="ECO:0007669"/>
    <property type="project" value="UniProtKB-ARBA"/>
</dbReference>
<dbReference type="InterPro" id="IPR000197">
    <property type="entry name" value="Znf_TAZ"/>
</dbReference>
<dbReference type="GO" id="GO:0005634">
    <property type="term" value="C:nucleus"/>
    <property type="evidence" value="ECO:0007669"/>
    <property type="project" value="TreeGrafter"/>
</dbReference>
<dbReference type="Pfam" id="PF00651">
    <property type="entry name" value="BTB"/>
    <property type="match status" value="1"/>
</dbReference>
<dbReference type="SMART" id="SM00551">
    <property type="entry name" value="ZnF_TAZ"/>
    <property type="match status" value="1"/>
</dbReference>
<dbReference type="SUPFAM" id="SSF57933">
    <property type="entry name" value="TAZ domain"/>
    <property type="match status" value="1"/>
</dbReference>
<evidence type="ECO:0000256" key="5">
    <source>
        <dbReference type="ARBA" id="ARBA00022833"/>
    </source>
</evidence>
<dbReference type="PROSITE" id="PS50097">
    <property type="entry name" value="BTB"/>
    <property type="match status" value="1"/>
</dbReference>
<protein>
    <recommendedName>
        <fullName evidence="6">BTB domain-containing protein</fullName>
    </recommendedName>
</protein>
<name>A0A5J9VKX5_9POAL</name>
<dbReference type="Gene3D" id="1.20.1020.10">
    <property type="entry name" value="TAZ domain"/>
    <property type="match status" value="1"/>
</dbReference>
<dbReference type="PANTHER" id="PTHR46287">
    <property type="entry name" value="BTB/POZ AND TAZ DOMAIN-CONTAINING PROTEIN 3-RELATED"/>
    <property type="match status" value="1"/>
</dbReference>
<reference evidence="7 8" key="1">
    <citation type="journal article" date="2019" name="Sci. Rep.">
        <title>A high-quality genome of Eragrostis curvula grass provides insights into Poaceae evolution and supports new strategies to enhance forage quality.</title>
        <authorList>
            <person name="Carballo J."/>
            <person name="Santos B.A.C.M."/>
            <person name="Zappacosta D."/>
            <person name="Garbus I."/>
            <person name="Selva J.P."/>
            <person name="Gallo C.A."/>
            <person name="Diaz A."/>
            <person name="Albertini E."/>
            <person name="Caccamo M."/>
            <person name="Echenique V."/>
        </authorList>
    </citation>
    <scope>NUCLEOTIDE SEQUENCE [LARGE SCALE GENOMIC DNA]</scope>
    <source>
        <strain evidence="8">cv. Victoria</strain>
        <tissue evidence="7">Leaf</tissue>
    </source>
</reference>
<evidence type="ECO:0000259" key="6">
    <source>
        <dbReference type="PROSITE" id="PS50097"/>
    </source>
</evidence>
<dbReference type="FunFam" id="1.20.1020.10:FF:000004">
    <property type="entry name" value="BTB/POZ and TAZ domain-containing protein 2"/>
    <property type="match status" value="1"/>
</dbReference>
<dbReference type="EMBL" id="RWGY01000009">
    <property type="protein sequence ID" value="TVU36106.1"/>
    <property type="molecule type" value="Genomic_DNA"/>
</dbReference>
<evidence type="ECO:0000313" key="8">
    <source>
        <dbReference type="Proteomes" id="UP000324897"/>
    </source>
</evidence>
<comment type="caution">
    <text evidence="7">The sequence shown here is derived from an EMBL/GenBank/DDBJ whole genome shotgun (WGS) entry which is preliminary data.</text>
</comment>
<dbReference type="AlphaFoldDB" id="A0A5J9VKX5"/>
<dbReference type="GO" id="GO:0005516">
    <property type="term" value="F:calmodulin binding"/>
    <property type="evidence" value="ECO:0007669"/>
    <property type="project" value="UniProtKB-ARBA"/>
</dbReference>
<keyword evidence="4" id="KW-0833">Ubl conjugation pathway</keyword>
<sequence length="360" mass="40036">MCEGPRAFCGGADDVAGHDVDVVTTGGRRKIPAHSSVLASASPVLASIIERRMQKDRESGKTGRAVVRIRGVTDDAAAAFVRLLYAGRCGGEGQAVEESEDMEKHAMQALVLAHAYQVPWLKRCCEGAIGARLTADSVVDVLQLAALCDAPRLHLRCTRLLAKEFKAVERTEAWRFLQENDPWQELDILQRLHDADLRRRRWRRKRAEQRVYVELSEAMDCLAHICTEGCTEVGPAGRAPAASPCSRYATCRGLQLLIRHFSQCHRKSCARCQRMWQLLRLHSALCDRPDQCNTPLCTRFKTKEQERVAAKAGDDDDKWVLLVKKVKAASVFSSLASRSSRCPPPPSAEHKCGISLRRLG</sequence>
<dbReference type="InterPro" id="IPR044513">
    <property type="entry name" value="BT1/2/3/4/5"/>
</dbReference>
<evidence type="ECO:0000256" key="4">
    <source>
        <dbReference type="ARBA" id="ARBA00022786"/>
    </source>
</evidence>